<name>A0ABR8KDE8_9NOSO</name>
<evidence type="ECO:0000313" key="3">
    <source>
        <dbReference type="Proteomes" id="UP000637383"/>
    </source>
</evidence>
<comment type="caution">
    <text evidence="2">The sequence shown here is derived from an EMBL/GenBank/DDBJ whole genome shotgun (WGS) entry which is preliminary data.</text>
</comment>
<gene>
    <name evidence="2" type="ORF">H6H03_27405</name>
</gene>
<accession>A0ABR8KDE8</accession>
<dbReference type="Proteomes" id="UP000637383">
    <property type="component" value="Unassembled WGS sequence"/>
</dbReference>
<proteinExistence type="predicted"/>
<evidence type="ECO:0000256" key="1">
    <source>
        <dbReference type="SAM" id="Phobius"/>
    </source>
</evidence>
<feature type="transmembrane region" description="Helical" evidence="1">
    <location>
        <begin position="15"/>
        <end position="36"/>
    </location>
</feature>
<keyword evidence="1" id="KW-1133">Transmembrane helix</keyword>
<keyword evidence="1" id="KW-0812">Transmembrane</keyword>
<dbReference type="EMBL" id="JACJTU010000034">
    <property type="protein sequence ID" value="MBD2737567.1"/>
    <property type="molecule type" value="Genomic_DNA"/>
</dbReference>
<organism evidence="2 3">
    <name type="scientific">Nostoc paludosum FACHB-159</name>
    <dbReference type="NCBI Taxonomy" id="2692908"/>
    <lineage>
        <taxon>Bacteria</taxon>
        <taxon>Bacillati</taxon>
        <taxon>Cyanobacteriota</taxon>
        <taxon>Cyanophyceae</taxon>
        <taxon>Nostocales</taxon>
        <taxon>Nostocaceae</taxon>
        <taxon>Nostoc</taxon>
    </lineage>
</organism>
<keyword evidence="1" id="KW-0472">Membrane</keyword>
<evidence type="ECO:0000313" key="2">
    <source>
        <dbReference type="EMBL" id="MBD2737567.1"/>
    </source>
</evidence>
<sequence>MSLDAQESAMFTTGYVYALMQSLIQATLLINSISLLRVQAETRRQTSTL</sequence>
<keyword evidence="3" id="KW-1185">Reference proteome</keyword>
<protein>
    <submittedName>
        <fullName evidence="2">Uncharacterized protein</fullName>
    </submittedName>
</protein>
<reference evidence="2 3" key="1">
    <citation type="journal article" date="2020" name="ISME J.">
        <title>Comparative genomics reveals insights into cyanobacterial evolution and habitat adaptation.</title>
        <authorList>
            <person name="Chen M.Y."/>
            <person name="Teng W.K."/>
            <person name="Zhao L."/>
            <person name="Hu C.X."/>
            <person name="Zhou Y.K."/>
            <person name="Han B.P."/>
            <person name="Song L.R."/>
            <person name="Shu W.S."/>
        </authorList>
    </citation>
    <scope>NUCLEOTIDE SEQUENCE [LARGE SCALE GENOMIC DNA]</scope>
    <source>
        <strain evidence="2 3">FACHB-159</strain>
    </source>
</reference>